<dbReference type="RefSeq" id="WP_108432224.1">
    <property type="nucleotide sequence ID" value="NZ_CP026947.1"/>
</dbReference>
<organism evidence="3 4">
    <name type="scientific">Corynebacterium yudongzhengii</name>
    <dbReference type="NCBI Taxonomy" id="2080740"/>
    <lineage>
        <taxon>Bacteria</taxon>
        <taxon>Bacillati</taxon>
        <taxon>Actinomycetota</taxon>
        <taxon>Actinomycetes</taxon>
        <taxon>Mycobacteriales</taxon>
        <taxon>Corynebacteriaceae</taxon>
        <taxon>Corynebacterium</taxon>
    </lineage>
</organism>
<proteinExistence type="predicted"/>
<evidence type="ECO:0000259" key="2">
    <source>
        <dbReference type="Pfam" id="PF02230"/>
    </source>
</evidence>
<evidence type="ECO:0000313" key="3">
    <source>
        <dbReference type="EMBL" id="PWC01349.1"/>
    </source>
</evidence>
<dbReference type="InterPro" id="IPR050955">
    <property type="entry name" value="Plant_Biomass_Hydrol_Est"/>
</dbReference>
<comment type="caution">
    <text evidence="3">The sequence shown here is derived from an EMBL/GenBank/DDBJ whole genome shotgun (WGS) entry which is preliminary data.</text>
</comment>
<reference evidence="4" key="1">
    <citation type="submission" date="2018-04" db="EMBL/GenBank/DDBJ databases">
        <authorList>
            <person name="Liu S."/>
            <person name="Wang Z."/>
            <person name="Li J."/>
        </authorList>
    </citation>
    <scope>NUCLEOTIDE SEQUENCE [LARGE SCALE GENOMIC DNA]</scope>
    <source>
        <strain evidence="4">2189</strain>
    </source>
</reference>
<dbReference type="SUPFAM" id="SSF53474">
    <property type="entry name" value="alpha/beta-Hydrolases"/>
    <property type="match status" value="1"/>
</dbReference>
<dbReference type="KEGG" id="cyz:C3B44_09925"/>
<name>A0A2U1T5T3_9CORY</name>
<dbReference type="PANTHER" id="PTHR43037">
    <property type="entry name" value="UNNAMED PRODUCT-RELATED"/>
    <property type="match status" value="1"/>
</dbReference>
<dbReference type="OrthoDB" id="9767239at2"/>
<dbReference type="Gene3D" id="3.40.50.1820">
    <property type="entry name" value="alpha/beta hydrolase"/>
    <property type="match status" value="1"/>
</dbReference>
<dbReference type="AlphaFoldDB" id="A0A2U1T5T3"/>
<accession>A0A2U1T5T3</accession>
<evidence type="ECO:0000256" key="1">
    <source>
        <dbReference type="ARBA" id="ARBA00022729"/>
    </source>
</evidence>
<keyword evidence="4" id="KW-1185">Reference proteome</keyword>
<dbReference type="InterPro" id="IPR029058">
    <property type="entry name" value="AB_hydrolase_fold"/>
</dbReference>
<dbReference type="Proteomes" id="UP000244989">
    <property type="component" value="Unassembled WGS sequence"/>
</dbReference>
<keyword evidence="1" id="KW-0732">Signal</keyword>
<sequence>MSYTVTRGSFDHDHRRRSYTIVAPDELTPHALLLYFHGSLQSSNVARNFTGHTFDALAERGIVVVYPDGIHHHFNDARRDLGERTRQLRVDDVGFVTTLVDKLTHHYDLSPQRVYGCGFSNGGQMVYRLLLEAPGLLKGAATYAATLPAPENLLPGINTANAVPTPFLSIHGTADPIAPYTGGEAGMDGNNRGPVRSFRDTGEISARINGHDPEGVTRTSSGSVITEDWSATDKPPVRLITVEGMGHLVPAPKKLDARLGAGTDQLIAAEATADFFDLRAG</sequence>
<dbReference type="GO" id="GO:0016787">
    <property type="term" value="F:hydrolase activity"/>
    <property type="evidence" value="ECO:0007669"/>
    <property type="project" value="InterPro"/>
</dbReference>
<feature type="domain" description="Phospholipase/carboxylesterase/thioesterase" evidence="2">
    <location>
        <begin position="98"/>
        <end position="184"/>
    </location>
</feature>
<dbReference type="EMBL" id="QEEZ01000014">
    <property type="protein sequence ID" value="PWC01349.1"/>
    <property type="molecule type" value="Genomic_DNA"/>
</dbReference>
<protein>
    <submittedName>
        <fullName evidence="3">Polyhydroxybutyrate depolymerase</fullName>
    </submittedName>
</protein>
<dbReference type="Pfam" id="PF02230">
    <property type="entry name" value="Abhydrolase_2"/>
    <property type="match status" value="1"/>
</dbReference>
<gene>
    <name evidence="3" type="ORF">DF222_08075</name>
</gene>
<dbReference type="PANTHER" id="PTHR43037:SF1">
    <property type="entry name" value="BLL1128 PROTEIN"/>
    <property type="match status" value="1"/>
</dbReference>
<dbReference type="InterPro" id="IPR003140">
    <property type="entry name" value="PLipase/COase/thioEstase"/>
</dbReference>
<evidence type="ECO:0000313" key="4">
    <source>
        <dbReference type="Proteomes" id="UP000244989"/>
    </source>
</evidence>